<feature type="region of interest" description="Disordered" evidence="1">
    <location>
        <begin position="15"/>
        <end position="39"/>
    </location>
</feature>
<accession>A0A0A9FIH8</accession>
<protein>
    <submittedName>
        <fullName evidence="2">Uncharacterized protein</fullName>
    </submittedName>
</protein>
<organism evidence="2">
    <name type="scientific">Arundo donax</name>
    <name type="common">Giant reed</name>
    <name type="synonym">Donax arundinaceus</name>
    <dbReference type="NCBI Taxonomy" id="35708"/>
    <lineage>
        <taxon>Eukaryota</taxon>
        <taxon>Viridiplantae</taxon>
        <taxon>Streptophyta</taxon>
        <taxon>Embryophyta</taxon>
        <taxon>Tracheophyta</taxon>
        <taxon>Spermatophyta</taxon>
        <taxon>Magnoliopsida</taxon>
        <taxon>Liliopsida</taxon>
        <taxon>Poales</taxon>
        <taxon>Poaceae</taxon>
        <taxon>PACMAD clade</taxon>
        <taxon>Arundinoideae</taxon>
        <taxon>Arundineae</taxon>
        <taxon>Arundo</taxon>
    </lineage>
</organism>
<sequence length="39" mass="4494">MRNRIILSSRQAEIATSTREEQSGKNIPQIVHQNWTSVN</sequence>
<reference evidence="2" key="2">
    <citation type="journal article" date="2015" name="Data Brief">
        <title>Shoot transcriptome of the giant reed, Arundo donax.</title>
        <authorList>
            <person name="Barrero R.A."/>
            <person name="Guerrero F.D."/>
            <person name="Moolhuijzen P."/>
            <person name="Goolsby J.A."/>
            <person name="Tidwell J."/>
            <person name="Bellgard S.E."/>
            <person name="Bellgard M.I."/>
        </authorList>
    </citation>
    <scope>NUCLEOTIDE SEQUENCE</scope>
    <source>
        <tissue evidence="2">Shoot tissue taken approximately 20 cm above the soil surface</tissue>
    </source>
</reference>
<reference evidence="2" key="1">
    <citation type="submission" date="2014-09" db="EMBL/GenBank/DDBJ databases">
        <authorList>
            <person name="Magalhaes I.L.F."/>
            <person name="Oliveira U."/>
            <person name="Santos F.R."/>
            <person name="Vidigal T.H.D.A."/>
            <person name="Brescovit A.D."/>
            <person name="Santos A.J."/>
        </authorList>
    </citation>
    <scope>NUCLEOTIDE SEQUENCE</scope>
    <source>
        <tissue evidence="2">Shoot tissue taken approximately 20 cm above the soil surface</tissue>
    </source>
</reference>
<proteinExistence type="predicted"/>
<evidence type="ECO:0000313" key="2">
    <source>
        <dbReference type="EMBL" id="JAE12855.1"/>
    </source>
</evidence>
<dbReference type="EMBL" id="GBRH01185041">
    <property type="protein sequence ID" value="JAE12855.1"/>
    <property type="molecule type" value="Transcribed_RNA"/>
</dbReference>
<name>A0A0A9FIH8_ARUDO</name>
<dbReference type="AlphaFoldDB" id="A0A0A9FIH8"/>
<evidence type="ECO:0000256" key="1">
    <source>
        <dbReference type="SAM" id="MobiDB-lite"/>
    </source>
</evidence>